<name>A0A1H7M6V3_9HYPH</name>
<evidence type="ECO:0000313" key="2">
    <source>
        <dbReference type="EMBL" id="SEL06851.1"/>
    </source>
</evidence>
<protein>
    <submittedName>
        <fullName evidence="2">Uncharacterized protein</fullName>
    </submittedName>
</protein>
<feature type="chain" id="PRO_5011439906" evidence="1">
    <location>
        <begin position="25"/>
        <end position="191"/>
    </location>
</feature>
<evidence type="ECO:0000313" key="3">
    <source>
        <dbReference type="Proteomes" id="UP000199664"/>
    </source>
</evidence>
<dbReference type="Proteomes" id="UP000199664">
    <property type="component" value="Unassembled WGS sequence"/>
</dbReference>
<keyword evidence="3" id="KW-1185">Reference proteome</keyword>
<organism evidence="2 3">
    <name type="scientific">Bosea lupini</name>
    <dbReference type="NCBI Taxonomy" id="1036779"/>
    <lineage>
        <taxon>Bacteria</taxon>
        <taxon>Pseudomonadati</taxon>
        <taxon>Pseudomonadota</taxon>
        <taxon>Alphaproteobacteria</taxon>
        <taxon>Hyphomicrobiales</taxon>
        <taxon>Boseaceae</taxon>
        <taxon>Bosea</taxon>
    </lineage>
</organism>
<evidence type="ECO:0000256" key="1">
    <source>
        <dbReference type="SAM" id="SignalP"/>
    </source>
</evidence>
<proteinExistence type="predicted"/>
<gene>
    <name evidence="2" type="ORF">SAMN04515666_102742</name>
</gene>
<keyword evidence="1" id="KW-0732">Signal</keyword>
<accession>A0A1H7M6V3</accession>
<feature type="signal peptide" evidence="1">
    <location>
        <begin position="1"/>
        <end position="24"/>
    </location>
</feature>
<reference evidence="3" key="1">
    <citation type="submission" date="2016-10" db="EMBL/GenBank/DDBJ databases">
        <authorList>
            <person name="Varghese N."/>
            <person name="Submissions S."/>
        </authorList>
    </citation>
    <scope>NUCLEOTIDE SEQUENCE [LARGE SCALE GENOMIC DNA]</scope>
    <source>
        <strain evidence="3">LMG 26383,CCUG 61248,R- 45681</strain>
    </source>
</reference>
<sequence>MRRLIVLAASLVPLLAFSASDVSAQALSGGVGPGGVRAIGGPSGGGRALSRGGLGGGYRPSLGGAGYGYRGGSYRAGGGNWGYRPNRWYGGGYYGRRGYYGGGWGLGAGALAAGAILGSAAAYPYYYGTPYYDEPAYYYYRRPYYAAPVSSGVGDYCRTPVRTCQLINPAELGANCSCRVAGGRARGSVVP</sequence>
<dbReference type="RefSeq" id="WP_091832047.1">
    <property type="nucleotide sequence ID" value="NZ_FOAN01000002.1"/>
</dbReference>
<dbReference type="EMBL" id="FOAN01000002">
    <property type="protein sequence ID" value="SEL06851.1"/>
    <property type="molecule type" value="Genomic_DNA"/>
</dbReference>
<dbReference type="AlphaFoldDB" id="A0A1H7M6V3"/>
<dbReference type="OrthoDB" id="8455754at2"/>
<dbReference type="STRING" id="1036779.SAMN04515666_102742"/>